<feature type="transmembrane region" description="Helical" evidence="7">
    <location>
        <begin position="54"/>
        <end position="73"/>
    </location>
</feature>
<dbReference type="GO" id="GO:0055085">
    <property type="term" value="P:transmembrane transport"/>
    <property type="evidence" value="ECO:0007669"/>
    <property type="project" value="InterPro"/>
</dbReference>
<gene>
    <name evidence="8" type="ORF">HMPREF3187_01377</name>
</gene>
<accession>A0A133XU64</accession>
<evidence type="ECO:0000256" key="5">
    <source>
        <dbReference type="ARBA" id="ARBA00022989"/>
    </source>
</evidence>
<keyword evidence="4 7" id="KW-0812">Transmembrane</keyword>
<evidence type="ECO:0000256" key="4">
    <source>
        <dbReference type="ARBA" id="ARBA00022692"/>
    </source>
</evidence>
<feature type="transmembrane region" description="Helical" evidence="7">
    <location>
        <begin position="85"/>
        <end position="104"/>
    </location>
</feature>
<sequence>MNDKERFYMSIGKILISTFTNMNFISAIASTIGIILIGYICRRKGIFNEYASKVLSKTVLKLAIPCLAFNAFMKDLNTAQLNQSMSVLVWGFLVYILFILFTRVSYRKFQGDRQLVLRMLTIFGSTTFFGIPIVSAVYGSDGIIYANIFNIGYRVFLYSYCYIMMSGLKFKKENLKQIFLNPTILFTIAGLLIWIFQSYLPTITVEVVNKTGKAIVRQAPILRTDLVLPPLYKIMGYLGGLSSPLAWLSIGATLGAAKIDEAVTDRHVWYYSFNKMLLVPVISLVIAIILSSIGVMPMDYAAIGTTVVMMATPPAAVAVSYAIGFDKENKLASNCSFIGTLVSTIAIPLWLVVIQVLQTVGII</sequence>
<evidence type="ECO:0000313" key="9">
    <source>
        <dbReference type="Proteomes" id="UP000070422"/>
    </source>
</evidence>
<organism evidence="8 9">
    <name type="scientific">Aerococcus christensenii</name>
    <dbReference type="NCBI Taxonomy" id="87541"/>
    <lineage>
        <taxon>Bacteria</taxon>
        <taxon>Bacillati</taxon>
        <taxon>Bacillota</taxon>
        <taxon>Bacilli</taxon>
        <taxon>Lactobacillales</taxon>
        <taxon>Aerococcaceae</taxon>
        <taxon>Aerococcus</taxon>
    </lineage>
</organism>
<keyword evidence="6 7" id="KW-0472">Membrane</keyword>
<dbReference type="PANTHER" id="PTHR36838:SF1">
    <property type="entry name" value="SLR1864 PROTEIN"/>
    <property type="match status" value="1"/>
</dbReference>
<keyword evidence="3" id="KW-1003">Cell membrane</keyword>
<keyword evidence="5 7" id="KW-1133">Transmembrane helix</keyword>
<comment type="caution">
    <text evidence="8">The sequence shown here is derived from an EMBL/GenBank/DDBJ whole genome shotgun (WGS) entry which is preliminary data.</text>
</comment>
<evidence type="ECO:0000256" key="6">
    <source>
        <dbReference type="ARBA" id="ARBA00023136"/>
    </source>
</evidence>
<feature type="transmembrane region" description="Helical" evidence="7">
    <location>
        <begin position="144"/>
        <end position="166"/>
    </location>
</feature>
<feature type="transmembrane region" description="Helical" evidence="7">
    <location>
        <begin position="234"/>
        <end position="257"/>
    </location>
</feature>
<keyword evidence="2" id="KW-0813">Transport</keyword>
<evidence type="ECO:0000256" key="7">
    <source>
        <dbReference type="SAM" id="Phobius"/>
    </source>
</evidence>
<feature type="transmembrane region" description="Helical" evidence="7">
    <location>
        <begin position="116"/>
        <end position="138"/>
    </location>
</feature>
<evidence type="ECO:0000256" key="3">
    <source>
        <dbReference type="ARBA" id="ARBA00022475"/>
    </source>
</evidence>
<feature type="transmembrane region" description="Helical" evidence="7">
    <location>
        <begin position="302"/>
        <end position="323"/>
    </location>
</feature>
<dbReference type="Proteomes" id="UP000070422">
    <property type="component" value="Unassembled WGS sequence"/>
</dbReference>
<dbReference type="PANTHER" id="PTHR36838">
    <property type="entry name" value="AUXIN EFFLUX CARRIER FAMILY PROTEIN"/>
    <property type="match status" value="1"/>
</dbReference>
<evidence type="ECO:0000256" key="2">
    <source>
        <dbReference type="ARBA" id="ARBA00022448"/>
    </source>
</evidence>
<evidence type="ECO:0000313" key="8">
    <source>
        <dbReference type="EMBL" id="KXB34470.1"/>
    </source>
</evidence>
<name>A0A133XU64_9LACT</name>
<evidence type="ECO:0000256" key="1">
    <source>
        <dbReference type="ARBA" id="ARBA00004141"/>
    </source>
</evidence>
<feature type="transmembrane region" description="Helical" evidence="7">
    <location>
        <begin position="178"/>
        <end position="196"/>
    </location>
</feature>
<dbReference type="PATRIC" id="fig|87541.4.peg.1361"/>
<dbReference type="STRING" id="87541.AWM71_05795"/>
<dbReference type="AlphaFoldDB" id="A0A133XU64"/>
<dbReference type="GO" id="GO:0016020">
    <property type="term" value="C:membrane"/>
    <property type="evidence" value="ECO:0007669"/>
    <property type="project" value="UniProtKB-SubCell"/>
</dbReference>
<reference evidence="8 9" key="1">
    <citation type="submission" date="2016-01" db="EMBL/GenBank/DDBJ databases">
        <authorList>
            <person name="Oliw E.H."/>
        </authorList>
    </citation>
    <scope>NUCLEOTIDE SEQUENCE [LARGE SCALE GENOMIC DNA]</scope>
    <source>
        <strain evidence="8 9">KA00635</strain>
    </source>
</reference>
<feature type="transmembrane region" description="Helical" evidence="7">
    <location>
        <begin position="277"/>
        <end position="296"/>
    </location>
</feature>
<comment type="subcellular location">
    <subcellularLocation>
        <location evidence="1">Membrane</location>
        <topology evidence="1">Multi-pass membrane protein</topology>
    </subcellularLocation>
</comment>
<dbReference type="EMBL" id="LSCQ01000075">
    <property type="protein sequence ID" value="KXB34470.1"/>
    <property type="molecule type" value="Genomic_DNA"/>
</dbReference>
<feature type="transmembrane region" description="Helical" evidence="7">
    <location>
        <begin position="24"/>
        <end position="42"/>
    </location>
</feature>
<dbReference type="Pfam" id="PF03547">
    <property type="entry name" value="Mem_trans"/>
    <property type="match status" value="2"/>
</dbReference>
<dbReference type="InterPro" id="IPR004776">
    <property type="entry name" value="Mem_transp_PIN-like"/>
</dbReference>
<feature type="transmembrane region" description="Helical" evidence="7">
    <location>
        <begin position="335"/>
        <end position="357"/>
    </location>
</feature>
<protein>
    <submittedName>
        <fullName evidence="8">Transporter, auxin efflux carrier family protein</fullName>
    </submittedName>
</protein>
<proteinExistence type="predicted"/>